<dbReference type="AlphaFoldDB" id="A0A146KQT9"/>
<gene>
    <name evidence="2" type="ORF">g.66200</name>
</gene>
<protein>
    <submittedName>
        <fullName evidence="2">Uncharacterized protein</fullName>
    </submittedName>
</protein>
<feature type="compositionally biased region" description="Polar residues" evidence="1">
    <location>
        <begin position="1"/>
        <end position="10"/>
    </location>
</feature>
<sequence length="117" mass="13699">MDDPNRSNPPNEEEHQVRMRESNRSEQPSSDLGSVLTMCKHAKWGVAWIEQFRSVYAEKKTFWFGLSILDAKRVRTQFWNVLSQPHSVLFPHSLCEQAICRPLEWHLQLFCRDAAEG</sequence>
<feature type="region of interest" description="Disordered" evidence="1">
    <location>
        <begin position="1"/>
        <end position="32"/>
    </location>
</feature>
<proteinExistence type="predicted"/>
<name>A0A146KQT9_LYGHE</name>
<feature type="non-terminal residue" evidence="2">
    <location>
        <position position="117"/>
    </location>
</feature>
<dbReference type="EMBL" id="GDHC01019745">
    <property type="protein sequence ID" value="JAP98883.1"/>
    <property type="molecule type" value="Transcribed_RNA"/>
</dbReference>
<accession>A0A146KQT9</accession>
<feature type="compositionally biased region" description="Basic and acidic residues" evidence="1">
    <location>
        <begin position="12"/>
        <end position="24"/>
    </location>
</feature>
<evidence type="ECO:0000313" key="2">
    <source>
        <dbReference type="EMBL" id="JAP98883.1"/>
    </source>
</evidence>
<evidence type="ECO:0000256" key="1">
    <source>
        <dbReference type="SAM" id="MobiDB-lite"/>
    </source>
</evidence>
<organism evidence="2">
    <name type="scientific">Lygus hesperus</name>
    <name type="common">Western plant bug</name>
    <dbReference type="NCBI Taxonomy" id="30085"/>
    <lineage>
        <taxon>Eukaryota</taxon>
        <taxon>Metazoa</taxon>
        <taxon>Ecdysozoa</taxon>
        <taxon>Arthropoda</taxon>
        <taxon>Hexapoda</taxon>
        <taxon>Insecta</taxon>
        <taxon>Pterygota</taxon>
        <taxon>Neoptera</taxon>
        <taxon>Paraneoptera</taxon>
        <taxon>Hemiptera</taxon>
        <taxon>Heteroptera</taxon>
        <taxon>Panheteroptera</taxon>
        <taxon>Cimicomorpha</taxon>
        <taxon>Miridae</taxon>
        <taxon>Mirini</taxon>
        <taxon>Lygus</taxon>
    </lineage>
</organism>
<reference evidence="2" key="1">
    <citation type="journal article" date="2016" name="Gigascience">
        <title>De novo construction of an expanded transcriptome assembly for the western tarnished plant bug, Lygus hesperus.</title>
        <authorList>
            <person name="Tassone E.E."/>
            <person name="Geib S.M."/>
            <person name="Hall B."/>
            <person name="Fabrick J.A."/>
            <person name="Brent C.S."/>
            <person name="Hull J.J."/>
        </authorList>
    </citation>
    <scope>NUCLEOTIDE SEQUENCE</scope>
</reference>